<protein>
    <submittedName>
        <fullName evidence="1">Uncharacterized protein</fullName>
    </submittedName>
</protein>
<reference evidence="1" key="2">
    <citation type="journal article" date="2015" name="Data Brief">
        <title>Shoot transcriptome of the giant reed, Arundo donax.</title>
        <authorList>
            <person name="Barrero R.A."/>
            <person name="Guerrero F.D."/>
            <person name="Moolhuijzen P."/>
            <person name="Goolsby J.A."/>
            <person name="Tidwell J."/>
            <person name="Bellgard S.E."/>
            <person name="Bellgard M.I."/>
        </authorList>
    </citation>
    <scope>NUCLEOTIDE SEQUENCE</scope>
    <source>
        <tissue evidence="1">Shoot tissue taken approximately 20 cm above the soil surface</tissue>
    </source>
</reference>
<reference evidence="1" key="1">
    <citation type="submission" date="2014-09" db="EMBL/GenBank/DDBJ databases">
        <authorList>
            <person name="Magalhaes I.L.F."/>
            <person name="Oliveira U."/>
            <person name="Santos F.R."/>
            <person name="Vidigal T.H.D.A."/>
            <person name="Brescovit A.D."/>
            <person name="Santos A.J."/>
        </authorList>
    </citation>
    <scope>NUCLEOTIDE SEQUENCE</scope>
    <source>
        <tissue evidence="1">Shoot tissue taken approximately 20 cm above the soil surface</tissue>
    </source>
</reference>
<name>A0A0A9UDG6_ARUDO</name>
<dbReference type="AlphaFoldDB" id="A0A0A9UDG6"/>
<evidence type="ECO:0000313" key="1">
    <source>
        <dbReference type="EMBL" id="JAD16302.1"/>
    </source>
</evidence>
<proteinExistence type="predicted"/>
<sequence length="44" mass="4785">MFIPSQSKILVQVHGNTKSCTACCSTIVLAFYTATLLSSVKRHV</sequence>
<organism evidence="1">
    <name type="scientific">Arundo donax</name>
    <name type="common">Giant reed</name>
    <name type="synonym">Donax arundinaceus</name>
    <dbReference type="NCBI Taxonomy" id="35708"/>
    <lineage>
        <taxon>Eukaryota</taxon>
        <taxon>Viridiplantae</taxon>
        <taxon>Streptophyta</taxon>
        <taxon>Embryophyta</taxon>
        <taxon>Tracheophyta</taxon>
        <taxon>Spermatophyta</taxon>
        <taxon>Magnoliopsida</taxon>
        <taxon>Liliopsida</taxon>
        <taxon>Poales</taxon>
        <taxon>Poaceae</taxon>
        <taxon>PACMAD clade</taxon>
        <taxon>Arundinoideae</taxon>
        <taxon>Arundineae</taxon>
        <taxon>Arundo</taxon>
    </lineage>
</organism>
<dbReference type="EMBL" id="GBRH01281593">
    <property type="protein sequence ID" value="JAD16302.1"/>
    <property type="molecule type" value="Transcribed_RNA"/>
</dbReference>
<accession>A0A0A9UDG6</accession>